<sequence length="605" mass="67466">MAVMNSPPRSPRVAMRQGAPRTERLDSEEFVQLLRRNIWLILLVVIIVMGGTFFYLQRQTPMYRAESAMALTTSEVRISQVDTQMEVYDLTRARVETELDRLRSRNFVERVADGLDLFKDPTFLPESDGNAPIGSPERKREVVDKILGSYELERSGESLVISVIAESTSPQRSADIANAVVKAFVNASVDDQTEVIERSVNYLREQIESIGEELTQGQMDLAAFIRDNQLDDAELSGKLRRERSHTASVIEVMDSRNEGNSAERQRLQADLENLDAQLSSRTLSELQLARRNLGIELMNTRYETAVERLNQLEPQLDHVDADARQITVAEVPLVPFRPNIPTTMAMALPAGVILGFILALLRSTMSRQIWNGAQATHVSQLPNLGNLPRIPRRGLMRRLRPIAFVHNFPRSGFTEAMRSLLTVWFGQNGREATPRVVMITSALPHEGKLIDFDSRRTGASRIVGADGDPASLMDMTQGEMSVEEARMPVSAECDFDFIAFDQETRLTPAVVSDFSQTVLPRMLENYDLIVLDTPPALGLADAARLGTLADSTLIVVRSGKTPENALRQGVERLEDSGVSLAGTVVNDIEPRRYRQLNLGGSNAYY</sequence>
<keyword evidence="5 7" id="KW-0472">Membrane</keyword>
<evidence type="ECO:0000256" key="6">
    <source>
        <dbReference type="SAM" id="MobiDB-lite"/>
    </source>
</evidence>
<dbReference type="InterPro" id="IPR050445">
    <property type="entry name" value="Bact_polysacc_biosynth/exp"/>
</dbReference>
<dbReference type="Gene3D" id="3.40.50.300">
    <property type="entry name" value="P-loop containing nucleotide triphosphate hydrolases"/>
    <property type="match status" value="2"/>
</dbReference>
<evidence type="ECO:0000256" key="7">
    <source>
        <dbReference type="SAM" id="Phobius"/>
    </source>
</evidence>
<comment type="caution">
    <text evidence="9">The sequence shown here is derived from an EMBL/GenBank/DDBJ whole genome shotgun (WGS) entry which is preliminary data.</text>
</comment>
<dbReference type="EMBL" id="VAFL01000006">
    <property type="protein sequence ID" value="TKW66619.1"/>
    <property type="molecule type" value="Genomic_DNA"/>
</dbReference>
<evidence type="ECO:0000256" key="4">
    <source>
        <dbReference type="ARBA" id="ARBA00022989"/>
    </source>
</evidence>
<gene>
    <name evidence="9" type="ORF">DI616_08970</name>
</gene>
<dbReference type="InterPro" id="IPR027417">
    <property type="entry name" value="P-loop_NTPase"/>
</dbReference>
<dbReference type="InterPro" id="IPR003856">
    <property type="entry name" value="LPS_length_determ_N"/>
</dbReference>
<evidence type="ECO:0000256" key="5">
    <source>
        <dbReference type="ARBA" id="ARBA00023136"/>
    </source>
</evidence>
<dbReference type="PANTHER" id="PTHR32309:SF31">
    <property type="entry name" value="CAPSULAR EXOPOLYSACCHARIDE FAMILY"/>
    <property type="match status" value="1"/>
</dbReference>
<evidence type="ECO:0000256" key="2">
    <source>
        <dbReference type="ARBA" id="ARBA00022475"/>
    </source>
</evidence>
<evidence type="ECO:0000256" key="1">
    <source>
        <dbReference type="ARBA" id="ARBA00004651"/>
    </source>
</evidence>
<comment type="subcellular location">
    <subcellularLocation>
        <location evidence="1">Cell membrane</location>
        <topology evidence="1">Multi-pass membrane protein</topology>
    </subcellularLocation>
</comment>
<name>A0A533I4M5_PARDE</name>
<protein>
    <recommendedName>
        <fullName evidence="8">Polysaccharide chain length determinant N-terminal domain-containing protein</fullName>
    </recommendedName>
</protein>
<evidence type="ECO:0000259" key="8">
    <source>
        <dbReference type="Pfam" id="PF02706"/>
    </source>
</evidence>
<evidence type="ECO:0000313" key="10">
    <source>
        <dbReference type="Proteomes" id="UP000315344"/>
    </source>
</evidence>
<dbReference type="Proteomes" id="UP000315344">
    <property type="component" value="Unassembled WGS sequence"/>
</dbReference>
<feature type="transmembrane region" description="Helical" evidence="7">
    <location>
        <begin position="38"/>
        <end position="56"/>
    </location>
</feature>
<dbReference type="AlphaFoldDB" id="A0A533I4M5"/>
<dbReference type="PANTHER" id="PTHR32309">
    <property type="entry name" value="TYROSINE-PROTEIN KINASE"/>
    <property type="match status" value="1"/>
</dbReference>
<feature type="domain" description="Polysaccharide chain length determinant N-terminal" evidence="8">
    <location>
        <begin position="28"/>
        <end position="113"/>
    </location>
</feature>
<feature type="transmembrane region" description="Helical" evidence="7">
    <location>
        <begin position="343"/>
        <end position="361"/>
    </location>
</feature>
<accession>A0A533I4M5</accession>
<dbReference type="GO" id="GO:0005886">
    <property type="term" value="C:plasma membrane"/>
    <property type="evidence" value="ECO:0007669"/>
    <property type="project" value="UniProtKB-SubCell"/>
</dbReference>
<reference evidence="9 10" key="1">
    <citation type="journal article" date="2017" name="Nat. Commun.">
        <title>In situ click chemistry generation of cyclooxygenase-2 inhibitors.</title>
        <authorList>
            <person name="Bhardwaj A."/>
            <person name="Kaur J."/>
            <person name="Wuest M."/>
            <person name="Wuest F."/>
        </authorList>
    </citation>
    <scope>NUCLEOTIDE SEQUENCE [LARGE SCALE GENOMIC DNA]</scope>
    <source>
        <strain evidence="9">S2_012_000_R3_94</strain>
    </source>
</reference>
<organism evidence="9 10">
    <name type="scientific">Paracoccus denitrificans</name>
    <dbReference type="NCBI Taxonomy" id="266"/>
    <lineage>
        <taxon>Bacteria</taxon>
        <taxon>Pseudomonadati</taxon>
        <taxon>Pseudomonadota</taxon>
        <taxon>Alphaproteobacteria</taxon>
        <taxon>Rhodobacterales</taxon>
        <taxon>Paracoccaceae</taxon>
        <taxon>Paracoccus</taxon>
    </lineage>
</organism>
<proteinExistence type="predicted"/>
<feature type="region of interest" description="Disordered" evidence="6">
    <location>
        <begin position="1"/>
        <end position="20"/>
    </location>
</feature>
<keyword evidence="4 7" id="KW-1133">Transmembrane helix</keyword>
<dbReference type="SUPFAM" id="SSF52540">
    <property type="entry name" value="P-loop containing nucleoside triphosphate hydrolases"/>
    <property type="match status" value="1"/>
</dbReference>
<keyword evidence="3 7" id="KW-0812">Transmembrane</keyword>
<evidence type="ECO:0000313" key="9">
    <source>
        <dbReference type="EMBL" id="TKW66619.1"/>
    </source>
</evidence>
<keyword evidence="2" id="KW-1003">Cell membrane</keyword>
<dbReference type="Pfam" id="PF02706">
    <property type="entry name" value="Wzz"/>
    <property type="match status" value="1"/>
</dbReference>
<evidence type="ECO:0000256" key="3">
    <source>
        <dbReference type="ARBA" id="ARBA00022692"/>
    </source>
</evidence>